<name>A0ABZ1IJG7_9PSEU</name>
<evidence type="ECO:0000313" key="1">
    <source>
        <dbReference type="EMBL" id="WSE33858.1"/>
    </source>
</evidence>
<sequence length="246" mass="24000">MTQAGILTPPAPGLTAELARAAHAVYALEAAAPIAVGELRTLSAGAPDGVLASWAEEIATAGGFPLLGTGLVAPTYPALLWNGARLDGARPDLDWAPLLAALAAADAASAGLDRVARAVAAGSCVRSLAEGLLTDDSPAAALPTLATLGAATAAAFAGPAEGEGLERILDLAASLTVLTPGPQRRASSPLWAGHGAASGWLAATLPVEVATPMSGSVAYTLSVAAGHAVPAAGATGTVADLLESIR</sequence>
<proteinExistence type="predicted"/>
<dbReference type="Proteomes" id="UP001330812">
    <property type="component" value="Chromosome"/>
</dbReference>
<dbReference type="EMBL" id="CP142149">
    <property type="protein sequence ID" value="WSE33858.1"/>
    <property type="molecule type" value="Genomic_DNA"/>
</dbReference>
<organism evidence="1 2">
    <name type="scientific">Amycolatopsis rhabdoformis</name>
    <dbReference type="NCBI Taxonomy" id="1448059"/>
    <lineage>
        <taxon>Bacteria</taxon>
        <taxon>Bacillati</taxon>
        <taxon>Actinomycetota</taxon>
        <taxon>Actinomycetes</taxon>
        <taxon>Pseudonocardiales</taxon>
        <taxon>Pseudonocardiaceae</taxon>
        <taxon>Amycolatopsis</taxon>
    </lineage>
</organism>
<dbReference type="RefSeq" id="WP_326836659.1">
    <property type="nucleotide sequence ID" value="NZ_CP142149.1"/>
</dbReference>
<protein>
    <submittedName>
        <fullName evidence="1">Uncharacterized protein</fullName>
    </submittedName>
</protein>
<reference evidence="1 2" key="1">
    <citation type="journal article" date="2015" name="Int. J. Syst. Evol. Microbiol.">
        <title>Amycolatopsis rhabdoformis sp. nov., an actinomycete isolated from a tropical forest soil.</title>
        <authorList>
            <person name="Souza W.R."/>
            <person name="Silva R.E."/>
            <person name="Goodfellow M."/>
            <person name="Busarakam K."/>
            <person name="Figueiro F.S."/>
            <person name="Ferreira D."/>
            <person name="Rodrigues-Filho E."/>
            <person name="Moraes L.A.B."/>
            <person name="Zucchi T.D."/>
        </authorList>
    </citation>
    <scope>NUCLEOTIDE SEQUENCE [LARGE SCALE GENOMIC DNA]</scope>
    <source>
        <strain evidence="1 2">NCIMB 14900</strain>
    </source>
</reference>
<gene>
    <name evidence="1" type="ORF">VSH64_17395</name>
</gene>
<evidence type="ECO:0000313" key="2">
    <source>
        <dbReference type="Proteomes" id="UP001330812"/>
    </source>
</evidence>
<accession>A0ABZ1IJG7</accession>
<keyword evidence="2" id="KW-1185">Reference proteome</keyword>